<dbReference type="RefSeq" id="WP_006933384.1">
    <property type="nucleotide sequence ID" value="NZ_BAAAYP010000024.1"/>
</dbReference>
<protein>
    <submittedName>
        <fullName evidence="4">DUF3153 domain-containing protein</fullName>
    </submittedName>
    <submittedName>
        <fullName evidence="3">Lipoprotein LppM</fullName>
    </submittedName>
</protein>
<name>A0A059MNQ2_9NOCA</name>
<dbReference type="PROSITE" id="PS51257">
    <property type="entry name" value="PROKAR_LIPOPROTEIN"/>
    <property type="match status" value="1"/>
</dbReference>
<dbReference type="InterPro" id="IPR053807">
    <property type="entry name" value="LppM"/>
</dbReference>
<proteinExistence type="predicted"/>
<evidence type="ECO:0000313" key="3">
    <source>
        <dbReference type="EMBL" id="GES38033.1"/>
    </source>
</evidence>
<evidence type="ECO:0000259" key="2">
    <source>
        <dbReference type="Pfam" id="PF21946"/>
    </source>
</evidence>
<dbReference type="KEGG" id="rav:AAT18_15425"/>
<evidence type="ECO:0000313" key="4">
    <source>
        <dbReference type="EMBL" id="UYF96691.1"/>
    </source>
</evidence>
<organism evidence="4 6">
    <name type="scientific">Rhodococcus aetherivorans</name>
    <dbReference type="NCBI Taxonomy" id="191292"/>
    <lineage>
        <taxon>Bacteria</taxon>
        <taxon>Bacillati</taxon>
        <taxon>Actinomycetota</taxon>
        <taxon>Actinomycetes</taxon>
        <taxon>Mycobacteriales</taxon>
        <taxon>Nocardiaceae</taxon>
        <taxon>Rhodococcus</taxon>
    </lineage>
</organism>
<dbReference type="Proteomes" id="UP001163947">
    <property type="component" value="Chromosome"/>
</dbReference>
<keyword evidence="1" id="KW-1133">Transmembrane helix</keyword>
<dbReference type="EMBL" id="CP106982">
    <property type="protein sequence ID" value="UYF96691.1"/>
    <property type="molecule type" value="Genomic_DNA"/>
</dbReference>
<dbReference type="EMBL" id="BLAH01000089">
    <property type="protein sequence ID" value="GES38033.1"/>
    <property type="molecule type" value="Genomic_DNA"/>
</dbReference>
<accession>A0A0F6VJZ1</accession>
<reference evidence="4" key="3">
    <citation type="submission" date="2022-09" db="EMBL/GenBank/DDBJ databases">
        <title>The genome sequence of Rhodococcus aetherivorans N1.</title>
        <authorList>
            <person name="Jiang W."/>
        </authorList>
    </citation>
    <scope>NUCLEOTIDE SEQUENCE</scope>
    <source>
        <strain evidence="4">N1</strain>
    </source>
</reference>
<keyword evidence="3" id="KW-0449">Lipoprotein</keyword>
<dbReference type="Proteomes" id="UP000325466">
    <property type="component" value="Unassembled WGS sequence"/>
</dbReference>
<keyword evidence="1" id="KW-0472">Membrane</keyword>
<keyword evidence="1" id="KW-0812">Transmembrane</keyword>
<accession>N1M4Q2</accession>
<dbReference type="Pfam" id="PF21946">
    <property type="entry name" value="LppM"/>
    <property type="match status" value="1"/>
</dbReference>
<reference evidence="3 5" key="1">
    <citation type="journal article" date="2018" name="Biodegradation">
        <title>1,4-Dioxane degradation characteristics of Rhodococcus aetherivorans JCM 14343.</title>
        <authorList>
            <person name="Inoue D."/>
            <person name="Tsunoda T."/>
            <person name="Yamamoto N."/>
            <person name="Ike M."/>
            <person name="Sei K."/>
        </authorList>
    </citation>
    <scope>NUCLEOTIDE SEQUENCE [LARGE SCALE GENOMIC DNA]</scope>
    <source>
        <strain evidence="3 5">JCM 14343</strain>
    </source>
</reference>
<sequence>MRLPTSPRSRRRTLSAALLLLLVPVLAGCLRVQATMGVSADDRVSGQIVAATIPADENDKGPQLVAPDSLADRVRVQEYDQDGYVGSQVFFSDLSFGDVQQLGSMSDQTSGTFQLALQRAGDLVSVNGKVDLESVPVQGTDVQITIAFPARVATTNGTRESDSIVTWKLPAGEVSTLRAEVRYADPNTRGFAGWAGIVAGVTTGVAAIIGVLAWMNRNPAPPRQRTRGDATAS</sequence>
<feature type="domain" description="LppM" evidence="2">
    <location>
        <begin position="31"/>
        <end position="183"/>
    </location>
</feature>
<gene>
    <name evidence="4" type="ORF">OCS65_13495</name>
    <name evidence="3" type="ORF">RAJCM14343_3293</name>
</gene>
<accession>A0A059MNQ2</accession>
<dbReference type="GeneID" id="83621450"/>
<dbReference type="AlphaFoldDB" id="A0A059MNQ2"/>
<reference evidence="3" key="2">
    <citation type="submission" date="2019-10" db="EMBL/GenBank/DDBJ databases">
        <title>Draft genome sequence of Rhodococcus aetherivorans JCM 14343.</title>
        <authorList>
            <person name="Inoue D."/>
            <person name="Nakazawa M."/>
            <person name="Yamamoto N."/>
            <person name="Sei K."/>
            <person name="Ike M."/>
        </authorList>
    </citation>
    <scope>NUCLEOTIDE SEQUENCE</scope>
    <source>
        <strain evidence="3">JCM 14343</strain>
    </source>
</reference>
<evidence type="ECO:0000256" key="1">
    <source>
        <dbReference type="SAM" id="Phobius"/>
    </source>
</evidence>
<keyword evidence="5" id="KW-1185">Reference proteome</keyword>
<feature type="transmembrane region" description="Helical" evidence="1">
    <location>
        <begin position="191"/>
        <end position="215"/>
    </location>
</feature>
<evidence type="ECO:0000313" key="5">
    <source>
        <dbReference type="Proteomes" id="UP000325466"/>
    </source>
</evidence>
<evidence type="ECO:0000313" key="6">
    <source>
        <dbReference type="Proteomes" id="UP001163947"/>
    </source>
</evidence>